<accession>A0ABT4CKZ3</accession>
<comment type="caution">
    <text evidence="1">The sequence shown here is derived from an EMBL/GenBank/DDBJ whole genome shotgun (WGS) entry which is preliminary data.</text>
</comment>
<protein>
    <submittedName>
        <fullName evidence="1">Uncharacterized protein</fullName>
    </submittedName>
</protein>
<dbReference type="RefSeq" id="WP_268048080.1">
    <property type="nucleotide sequence ID" value="NZ_JAPQES010000001.1"/>
</dbReference>
<proteinExistence type="predicted"/>
<name>A0ABT4CKZ3_9CLOT</name>
<dbReference type="Proteomes" id="UP001079657">
    <property type="component" value="Unassembled WGS sequence"/>
</dbReference>
<evidence type="ECO:0000313" key="1">
    <source>
        <dbReference type="EMBL" id="MCY6369707.1"/>
    </source>
</evidence>
<reference evidence="1" key="1">
    <citation type="submission" date="2022-12" db="EMBL/GenBank/DDBJ databases">
        <authorList>
            <person name="Wang J."/>
        </authorList>
    </citation>
    <scope>NUCLEOTIDE SEQUENCE</scope>
    <source>
        <strain evidence="1">HY-42-06</strain>
    </source>
</reference>
<sequence>MKNIKNIIGRSFSRSLKEFVAVKGLNYKSSQFFVHTKGWLKIKEIMNMNPSLIDKYKSCFNRILEEIPHYFFTSSDIWDNVALTYIMDTRNDHCTIKQIT</sequence>
<dbReference type="EMBL" id="JAPQES010000001">
    <property type="protein sequence ID" value="MCY6369707.1"/>
    <property type="molecule type" value="Genomic_DNA"/>
</dbReference>
<keyword evidence="2" id="KW-1185">Reference proteome</keyword>
<organism evidence="1 2">
    <name type="scientific">Clostridium ganghwense</name>
    <dbReference type="NCBI Taxonomy" id="312089"/>
    <lineage>
        <taxon>Bacteria</taxon>
        <taxon>Bacillati</taxon>
        <taxon>Bacillota</taxon>
        <taxon>Clostridia</taxon>
        <taxon>Eubacteriales</taxon>
        <taxon>Clostridiaceae</taxon>
        <taxon>Clostridium</taxon>
    </lineage>
</organism>
<gene>
    <name evidence="1" type="ORF">OXH55_03470</name>
</gene>
<evidence type="ECO:0000313" key="2">
    <source>
        <dbReference type="Proteomes" id="UP001079657"/>
    </source>
</evidence>